<dbReference type="InterPro" id="IPR001845">
    <property type="entry name" value="HTH_ArsR_DNA-bd_dom"/>
</dbReference>
<dbReference type="PRINTS" id="PR00778">
    <property type="entry name" value="HTHARSR"/>
</dbReference>
<dbReference type="Gene3D" id="1.10.10.10">
    <property type="entry name" value="Winged helix-like DNA-binding domain superfamily/Winged helix DNA-binding domain"/>
    <property type="match status" value="1"/>
</dbReference>
<gene>
    <name evidence="5" type="ORF">GPA25_00725</name>
</gene>
<evidence type="ECO:0000313" key="6">
    <source>
        <dbReference type="Proteomes" id="UP000648984"/>
    </source>
</evidence>
<dbReference type="InterPro" id="IPR051011">
    <property type="entry name" value="Metal_resp_trans_reg"/>
</dbReference>
<keyword evidence="2" id="KW-0238">DNA-binding</keyword>
<dbReference type="PROSITE" id="PS50987">
    <property type="entry name" value="HTH_ARSR_2"/>
    <property type="match status" value="1"/>
</dbReference>
<dbReference type="PANTHER" id="PTHR43132:SF2">
    <property type="entry name" value="ARSENICAL RESISTANCE OPERON REPRESSOR ARSR-RELATED"/>
    <property type="match status" value="1"/>
</dbReference>
<keyword evidence="3" id="KW-0804">Transcription</keyword>
<evidence type="ECO:0000256" key="3">
    <source>
        <dbReference type="ARBA" id="ARBA00023163"/>
    </source>
</evidence>
<dbReference type="SMART" id="SM00418">
    <property type="entry name" value="HTH_ARSR"/>
    <property type="match status" value="1"/>
</dbReference>
<protein>
    <submittedName>
        <fullName evidence="5">Helix-turn-helix domain-containing protein</fullName>
    </submittedName>
</protein>
<dbReference type="PANTHER" id="PTHR43132">
    <property type="entry name" value="ARSENICAL RESISTANCE OPERON REPRESSOR ARSR-RELATED"/>
    <property type="match status" value="1"/>
</dbReference>
<feature type="domain" description="HTH arsR-type" evidence="4">
    <location>
        <begin position="1"/>
        <end position="95"/>
    </location>
</feature>
<dbReference type="InterPro" id="IPR036390">
    <property type="entry name" value="WH_DNA-bd_sf"/>
</dbReference>
<sequence>MDQKSALAVFESLSSGVRLDVFRLLVKAEPNGIVAGEIATALDIAPSSLSFHLRTLTQAGLLQVEQEGRFLRYRANLALMTEVIGFLTENCCSGAPEGCRDTRELAVQLPRCNPLSHSDPEIQ</sequence>
<organism evidence="5 6">
    <name type="scientific">Aromatoleum diolicum</name>
    <dbReference type="NCBI Taxonomy" id="75796"/>
    <lineage>
        <taxon>Bacteria</taxon>
        <taxon>Pseudomonadati</taxon>
        <taxon>Pseudomonadota</taxon>
        <taxon>Betaproteobacteria</taxon>
        <taxon>Rhodocyclales</taxon>
        <taxon>Rhodocyclaceae</taxon>
        <taxon>Aromatoleum</taxon>
    </lineage>
</organism>
<dbReference type="InterPro" id="IPR036388">
    <property type="entry name" value="WH-like_DNA-bd_sf"/>
</dbReference>
<dbReference type="Proteomes" id="UP000648984">
    <property type="component" value="Unassembled WGS sequence"/>
</dbReference>
<dbReference type="Pfam" id="PF12840">
    <property type="entry name" value="HTH_20"/>
    <property type="match status" value="1"/>
</dbReference>
<evidence type="ECO:0000256" key="2">
    <source>
        <dbReference type="ARBA" id="ARBA00023125"/>
    </source>
</evidence>
<evidence type="ECO:0000313" key="5">
    <source>
        <dbReference type="EMBL" id="NMG73275.1"/>
    </source>
</evidence>
<dbReference type="CDD" id="cd00090">
    <property type="entry name" value="HTH_ARSR"/>
    <property type="match status" value="1"/>
</dbReference>
<proteinExistence type="predicted"/>
<evidence type="ECO:0000259" key="4">
    <source>
        <dbReference type="PROSITE" id="PS50987"/>
    </source>
</evidence>
<keyword evidence="6" id="KW-1185">Reference proteome</keyword>
<evidence type="ECO:0000256" key="1">
    <source>
        <dbReference type="ARBA" id="ARBA00023015"/>
    </source>
</evidence>
<dbReference type="EMBL" id="WTVQ01000001">
    <property type="protein sequence ID" value="NMG73275.1"/>
    <property type="molecule type" value="Genomic_DNA"/>
</dbReference>
<dbReference type="InterPro" id="IPR011991">
    <property type="entry name" value="ArsR-like_HTH"/>
</dbReference>
<accession>A0ABX1Q5E4</accession>
<dbReference type="RefSeq" id="WP_169258426.1">
    <property type="nucleotide sequence ID" value="NZ_WTVQ01000001.1"/>
</dbReference>
<name>A0ABX1Q5E4_9RHOO</name>
<keyword evidence="1" id="KW-0805">Transcription regulation</keyword>
<reference evidence="5 6" key="1">
    <citation type="submission" date="2019-12" db="EMBL/GenBank/DDBJ databases">
        <title>Comparative genomics gives insights into the taxonomy of the Azoarcus-Aromatoleum group and reveals separate origins of nif in the plant-associated Azoarcus and non-plant-associated Aromatoleum sub-groups.</title>
        <authorList>
            <person name="Lafos M."/>
            <person name="Maluk M."/>
            <person name="Batista M."/>
            <person name="Junghare M."/>
            <person name="Carmona M."/>
            <person name="Faoro H."/>
            <person name="Cruz L.M."/>
            <person name="Battistoni F."/>
            <person name="De Souza E."/>
            <person name="Pedrosa F."/>
            <person name="Chen W.-M."/>
            <person name="Poole P.S."/>
            <person name="Dixon R.A."/>
            <person name="James E.K."/>
        </authorList>
    </citation>
    <scope>NUCLEOTIDE SEQUENCE [LARGE SCALE GENOMIC DNA]</scope>
    <source>
        <strain evidence="5 6">22Lin</strain>
    </source>
</reference>
<dbReference type="SUPFAM" id="SSF46785">
    <property type="entry name" value="Winged helix' DNA-binding domain"/>
    <property type="match status" value="1"/>
</dbReference>
<comment type="caution">
    <text evidence="5">The sequence shown here is derived from an EMBL/GenBank/DDBJ whole genome shotgun (WGS) entry which is preliminary data.</text>
</comment>